<dbReference type="EMBL" id="JAGKSB010000013">
    <property type="protein sequence ID" value="MBP3944087.1"/>
    <property type="molecule type" value="Genomic_DNA"/>
</dbReference>
<dbReference type="Gene3D" id="2.60.120.1440">
    <property type="match status" value="1"/>
</dbReference>
<dbReference type="PANTHER" id="PTHR30273:SF2">
    <property type="entry name" value="PROTEIN FECR"/>
    <property type="match status" value="1"/>
</dbReference>
<evidence type="ECO:0000313" key="3">
    <source>
        <dbReference type="Proteomes" id="UP000679691"/>
    </source>
</evidence>
<dbReference type="InterPro" id="IPR006860">
    <property type="entry name" value="FecR"/>
</dbReference>
<keyword evidence="3" id="KW-1185">Reference proteome</keyword>
<dbReference type="Pfam" id="PF04773">
    <property type="entry name" value="FecR"/>
    <property type="match status" value="1"/>
</dbReference>
<feature type="domain" description="FecR protein" evidence="1">
    <location>
        <begin position="127"/>
        <end position="212"/>
    </location>
</feature>
<dbReference type="RefSeq" id="WP_353547592.1">
    <property type="nucleotide sequence ID" value="NZ_JAGKSB010000013.1"/>
</dbReference>
<dbReference type="Proteomes" id="UP000679691">
    <property type="component" value="Unassembled WGS sequence"/>
</dbReference>
<organism evidence="2 3">
    <name type="scientific">Rhinopithecimicrobium faecis</name>
    <dbReference type="NCBI Taxonomy" id="2820698"/>
    <lineage>
        <taxon>Bacteria</taxon>
        <taxon>Pseudomonadati</taxon>
        <taxon>Bacteroidota</taxon>
        <taxon>Sphingobacteriia</taxon>
        <taxon>Sphingobacteriales</taxon>
        <taxon>Sphingobacteriaceae</taxon>
        <taxon>Rhinopithecimicrobium</taxon>
    </lineage>
</organism>
<accession>A0A8T4HFH4</accession>
<proteinExistence type="predicted"/>
<dbReference type="GO" id="GO:0016989">
    <property type="term" value="F:sigma factor antagonist activity"/>
    <property type="evidence" value="ECO:0007669"/>
    <property type="project" value="TreeGrafter"/>
</dbReference>
<dbReference type="AlphaFoldDB" id="A0A8T4HFH4"/>
<dbReference type="InterPro" id="IPR012373">
    <property type="entry name" value="Ferrdict_sens_TM"/>
</dbReference>
<evidence type="ECO:0000259" key="1">
    <source>
        <dbReference type="Pfam" id="PF04773"/>
    </source>
</evidence>
<dbReference type="PANTHER" id="PTHR30273">
    <property type="entry name" value="PERIPLASMIC SIGNAL SENSOR AND SIGMA FACTOR ACTIVATOR FECR-RELATED"/>
    <property type="match status" value="1"/>
</dbReference>
<evidence type="ECO:0000313" key="2">
    <source>
        <dbReference type="EMBL" id="MBP3944087.1"/>
    </source>
</evidence>
<reference evidence="2" key="1">
    <citation type="submission" date="2021-03" db="EMBL/GenBank/DDBJ databases">
        <authorList>
            <person name="Lu T."/>
            <person name="Wang Q."/>
            <person name="Han X."/>
        </authorList>
    </citation>
    <scope>NUCLEOTIDE SEQUENCE</scope>
    <source>
        <strain evidence="2">WQ 2009</strain>
    </source>
</reference>
<sequence length="319" mass="36200">MNQDTINELYKKFLLDESLSVPEKRILIALLTQSQAKDLLSVAEVLNLMKEEISLSDAETDRIFQAITQPKNKISLITIWQKYKWIAAAACLFLASLFSYYCFRATDRPQSEKLTFARYANPTKFLRVIKLQDGSQVTLREQSTLTIKSNFTSDSIREVSLHGQAFFEIAQHPEKPFIVRNSGNFDVRVLGTAFHMINLPGHNTLSLNHGKVVVSHKKLQQEILPGEGVEYAADKNKFLVSTVDTLMAGLWKVDYITLENTALTKIVEDLNLIHPSEKVILNKHYIHRQFSGALPINDLPKTLVILNNAFNKTIVTIKK</sequence>
<name>A0A8T4HFH4_9SPHI</name>
<protein>
    <submittedName>
        <fullName evidence="2">FecR domain-containing protein</fullName>
    </submittedName>
</protein>
<gene>
    <name evidence="2" type="ORF">J5U18_11045</name>
</gene>
<comment type="caution">
    <text evidence="2">The sequence shown here is derived from an EMBL/GenBank/DDBJ whole genome shotgun (WGS) entry which is preliminary data.</text>
</comment>